<dbReference type="InterPro" id="IPR010614">
    <property type="entry name" value="RAD3-like_helicase_DEAD"/>
</dbReference>
<dbReference type="Proteomes" id="UP000006319">
    <property type="component" value="Unassembled WGS sequence"/>
</dbReference>
<dbReference type="KEGG" id="pcy:PCYB_007660"/>
<dbReference type="RefSeq" id="XP_004228235.1">
    <property type="nucleotide sequence ID" value="XM_004228187.1"/>
</dbReference>
<dbReference type="EMBL" id="DF158524">
    <property type="protein sequence ID" value="GAB70017.1"/>
    <property type="molecule type" value="Genomic_DNA"/>
</dbReference>
<feature type="domain" description="RAD3-like helicase DEAD" evidence="2">
    <location>
        <begin position="43"/>
        <end position="176"/>
    </location>
</feature>
<dbReference type="Pfam" id="PF06733">
    <property type="entry name" value="DEAD_2"/>
    <property type="match status" value="1"/>
</dbReference>
<gene>
    <name evidence="3" type="ORF">PCYB_007660</name>
</gene>
<keyword evidence="1" id="KW-1133">Transmembrane helix</keyword>
<evidence type="ECO:0000313" key="3">
    <source>
        <dbReference type="EMBL" id="GAB70017.1"/>
    </source>
</evidence>
<evidence type="ECO:0000256" key="1">
    <source>
        <dbReference type="SAM" id="Phobius"/>
    </source>
</evidence>
<accession>K6VKR4</accession>
<reference evidence="3 4" key="1">
    <citation type="journal article" date="2012" name="Nat. Genet.">
        <title>Plasmodium cynomolgi genome sequences provide insight into Plasmodium vivax and the monkey malaria clade.</title>
        <authorList>
            <person name="Tachibana S."/>
            <person name="Sullivan S.A."/>
            <person name="Kawai S."/>
            <person name="Nakamura S."/>
            <person name="Kim H.R."/>
            <person name="Goto N."/>
            <person name="Arisue N."/>
            <person name="Palacpac N.M.Q."/>
            <person name="Honma H."/>
            <person name="Yagi M."/>
            <person name="Tougan T."/>
            <person name="Katakai Y."/>
            <person name="Kaneko O."/>
            <person name="Mita T."/>
            <person name="Kita K."/>
            <person name="Yasutomi Y."/>
            <person name="Sutton P.L."/>
            <person name="Shakhbatyan R."/>
            <person name="Horii T."/>
            <person name="Yasunaga T."/>
            <person name="Barnwell J.W."/>
            <person name="Escalante A.A."/>
            <person name="Carlton J.M."/>
            <person name="Tanabe K."/>
        </authorList>
    </citation>
    <scope>NUCLEOTIDE SEQUENCE [LARGE SCALE GENOMIC DNA]</scope>
    <source>
        <strain evidence="3 4">B</strain>
    </source>
</reference>
<dbReference type="GeneID" id="14696559"/>
<feature type="transmembrane region" description="Helical" evidence="1">
    <location>
        <begin position="17"/>
        <end position="38"/>
    </location>
</feature>
<dbReference type="PhylomeDB" id="K6VKR4"/>
<dbReference type="VEuPathDB" id="PlasmoDB:PCYB_007660"/>
<keyword evidence="1" id="KW-0472">Membrane</keyword>
<proteinExistence type="predicted"/>
<dbReference type="GO" id="GO:0003677">
    <property type="term" value="F:DNA binding"/>
    <property type="evidence" value="ECO:0007669"/>
    <property type="project" value="InterPro"/>
</dbReference>
<organism evidence="3 4">
    <name type="scientific">Plasmodium cynomolgi (strain B)</name>
    <dbReference type="NCBI Taxonomy" id="1120755"/>
    <lineage>
        <taxon>Eukaryota</taxon>
        <taxon>Sar</taxon>
        <taxon>Alveolata</taxon>
        <taxon>Apicomplexa</taxon>
        <taxon>Aconoidasida</taxon>
        <taxon>Haemosporida</taxon>
        <taxon>Plasmodiidae</taxon>
        <taxon>Plasmodium</taxon>
        <taxon>Plasmodium (Plasmodium)</taxon>
    </lineage>
</organism>
<dbReference type="GO" id="GO:0005524">
    <property type="term" value="F:ATP binding"/>
    <property type="evidence" value="ECO:0007669"/>
    <property type="project" value="InterPro"/>
</dbReference>
<feature type="non-terminal residue" evidence="3">
    <location>
        <position position="270"/>
    </location>
</feature>
<protein>
    <recommendedName>
        <fullName evidence="2">RAD3-like helicase DEAD domain-containing protein</fullName>
    </recommendedName>
</protein>
<evidence type="ECO:0000313" key="4">
    <source>
        <dbReference type="Proteomes" id="UP000006319"/>
    </source>
</evidence>
<sequence>MSEYNSNLEFWRNKVEFYYLIFINYLFIRSLLLLDTILEYPFLDELWNMYIKFNEPDIDDTIIQSYEYLCNDVPTQSTENPEKHNDFCKKLIKNLVSYKFNGNYDIKDINKSEDFNNFMKFCGYLNNWLYFENKKWKLSDELINDIFKIRIVENGKVRLICPYFRIDKDYITNENLIDLYVFSNNIEIIMNIYAKEIEKDDCIFKQFILNCILIYKSTCGNFENITQLKPSDDYVKCLNFKKFLSKLTEIKTKYGYMPTLNSKDIDKFLS</sequence>
<dbReference type="AlphaFoldDB" id="K6VKR4"/>
<keyword evidence="1" id="KW-0812">Transmembrane</keyword>
<keyword evidence="4" id="KW-1185">Reference proteome</keyword>
<name>K6VKR4_PLACD</name>
<dbReference type="GO" id="GO:0003678">
    <property type="term" value="F:DNA helicase activity"/>
    <property type="evidence" value="ECO:0007669"/>
    <property type="project" value="InterPro"/>
</dbReference>
<evidence type="ECO:0000259" key="2">
    <source>
        <dbReference type="Pfam" id="PF06733"/>
    </source>
</evidence>